<dbReference type="eggNOG" id="COG2304">
    <property type="taxonomic scope" value="Bacteria"/>
</dbReference>
<keyword evidence="6" id="KW-1185">Reference proteome</keyword>
<evidence type="ECO:0000256" key="1">
    <source>
        <dbReference type="SAM" id="MobiDB-lite"/>
    </source>
</evidence>
<feature type="transmembrane region" description="Helical" evidence="2">
    <location>
        <begin position="506"/>
        <end position="528"/>
    </location>
</feature>
<sequence length="658" mass="71418">MRLLSRLFVVLLALPTTALAQQAPTLQLPDSADVRIIVDISGSMKTNDPNNLRRPAVRLLARMLPGQANAGVWTFGQYVNMLVPHGKVTDDWRGLAVERSDEINSVALRTNLGEAIQVASDDYLLGSDSLDNTDFILLTDGKVDISDNESANDRERERILGALLDELSSRGATLHTVALSEEADLALLKSLAERTGGRYALASSADALTLAFLEALNTAVPQQQIPIEDNGFQVDSGVEEFTALIFRAGDESAADRTLELVSPGGAKAGPESAVEGMRWIRETEYDLITITNPEAGDWKINGELGEGSRVTVVSDLRMVVSPVPPTFTEEEPISLQVAFFEEDRKIDNPDFLGVIDVSVSLTSEDGRRGNKILSQDEPPQDGVYTDAITRLPDAGEYQFSIVADGQTFSRRFSTVTRYIQPEGEQAPIEAVVSDEPSQETPVMEDELPEAPPAPEIEPPLSSSGPIDISQVEAPEPEPLEEQPVDKAEVEPEMPAPADEQASSIPFWVWAAAGTLGVVVVAGAAFLFVKRRKSTQDQGNDEEPPLVAEETPEGEATDAPEPEPAPEDVPEEIPEPEQVPEPEPEELPEPEEVPELQQDETLPDDDIPVADAEVEDGDDEFGLEDFDLSEFDDLPATDEESDPADDEPEDDDKDGGKDR</sequence>
<evidence type="ECO:0000259" key="4">
    <source>
        <dbReference type="PROSITE" id="PS50234"/>
    </source>
</evidence>
<proteinExistence type="predicted"/>
<protein>
    <recommendedName>
        <fullName evidence="4">VWFA domain-containing protein</fullName>
    </recommendedName>
</protein>
<dbReference type="OrthoDB" id="798937at2"/>
<keyword evidence="2" id="KW-1133">Transmembrane helix</keyword>
<name>A6EX12_9GAMM</name>
<dbReference type="PROSITE" id="PS50234">
    <property type="entry name" value="VWFA"/>
    <property type="match status" value="1"/>
</dbReference>
<dbReference type="CDD" id="cd00198">
    <property type="entry name" value="vWFA"/>
    <property type="match status" value="1"/>
</dbReference>
<organism evidence="5 6">
    <name type="scientific">Marinobacter algicola DG893</name>
    <dbReference type="NCBI Taxonomy" id="443152"/>
    <lineage>
        <taxon>Bacteria</taxon>
        <taxon>Pseudomonadati</taxon>
        <taxon>Pseudomonadota</taxon>
        <taxon>Gammaproteobacteria</taxon>
        <taxon>Pseudomonadales</taxon>
        <taxon>Marinobacteraceae</taxon>
        <taxon>Marinobacter</taxon>
    </lineage>
</organism>
<comment type="caution">
    <text evidence="5">The sequence shown here is derived from an EMBL/GenBank/DDBJ whole genome shotgun (WGS) entry which is preliminary data.</text>
</comment>
<dbReference type="Proteomes" id="UP000005856">
    <property type="component" value="Unassembled WGS sequence"/>
</dbReference>
<evidence type="ECO:0000256" key="2">
    <source>
        <dbReference type="SAM" id="Phobius"/>
    </source>
</evidence>
<evidence type="ECO:0000313" key="5">
    <source>
        <dbReference type="EMBL" id="EDM49026.1"/>
    </source>
</evidence>
<dbReference type="SMART" id="SM00327">
    <property type="entry name" value="VWA"/>
    <property type="match status" value="1"/>
</dbReference>
<dbReference type="SUPFAM" id="SSF53300">
    <property type="entry name" value="vWA-like"/>
    <property type="match status" value="1"/>
</dbReference>
<dbReference type="RefSeq" id="WP_007152563.1">
    <property type="nucleotide sequence ID" value="NZ_ABCP01000003.1"/>
</dbReference>
<evidence type="ECO:0000256" key="3">
    <source>
        <dbReference type="SAM" id="SignalP"/>
    </source>
</evidence>
<feature type="chain" id="PRO_5002693702" description="VWFA domain-containing protein" evidence="3">
    <location>
        <begin position="21"/>
        <end position="658"/>
    </location>
</feature>
<feature type="region of interest" description="Disordered" evidence="1">
    <location>
        <begin position="425"/>
        <end position="498"/>
    </location>
</feature>
<feature type="region of interest" description="Disordered" evidence="1">
    <location>
        <begin position="531"/>
        <end position="658"/>
    </location>
</feature>
<dbReference type="InterPro" id="IPR036465">
    <property type="entry name" value="vWFA_dom_sf"/>
</dbReference>
<reference evidence="5 6" key="1">
    <citation type="submission" date="2007-06" db="EMBL/GenBank/DDBJ databases">
        <authorList>
            <person name="Green D."/>
            <person name="Ferriera S."/>
            <person name="Johnson J."/>
            <person name="Kravitz S."/>
            <person name="Beeson K."/>
            <person name="Sutton G."/>
            <person name="Rogers Y.-H."/>
            <person name="Friedman R."/>
            <person name="Frazier M."/>
            <person name="Venter J.C."/>
        </authorList>
    </citation>
    <scope>NUCLEOTIDE SEQUENCE [LARGE SCALE GENOMIC DNA]</scope>
    <source>
        <strain evidence="5 6">DG893</strain>
    </source>
</reference>
<keyword evidence="2" id="KW-0472">Membrane</keyword>
<dbReference type="STRING" id="443152.MDG893_06314"/>
<dbReference type="AlphaFoldDB" id="A6EX12"/>
<dbReference type="Gene3D" id="3.40.50.410">
    <property type="entry name" value="von Willebrand factor, type A domain"/>
    <property type="match status" value="1"/>
</dbReference>
<dbReference type="EMBL" id="ABCP01000003">
    <property type="protein sequence ID" value="EDM49026.1"/>
    <property type="molecule type" value="Genomic_DNA"/>
</dbReference>
<keyword evidence="3" id="KW-0732">Signal</keyword>
<feature type="domain" description="VWFA" evidence="4">
    <location>
        <begin position="33"/>
        <end position="216"/>
    </location>
</feature>
<dbReference type="InterPro" id="IPR002035">
    <property type="entry name" value="VWF_A"/>
</dbReference>
<feature type="signal peptide" evidence="3">
    <location>
        <begin position="1"/>
        <end position="20"/>
    </location>
</feature>
<keyword evidence="2" id="KW-0812">Transmembrane</keyword>
<dbReference type="Pfam" id="PF00092">
    <property type="entry name" value="VWA"/>
    <property type="match status" value="1"/>
</dbReference>
<gene>
    <name evidence="5" type="ORF">MDG893_06314</name>
</gene>
<accession>A6EX12</accession>
<evidence type="ECO:0000313" key="6">
    <source>
        <dbReference type="Proteomes" id="UP000005856"/>
    </source>
</evidence>
<feature type="compositionally biased region" description="Acidic residues" evidence="1">
    <location>
        <begin position="538"/>
        <end position="652"/>
    </location>
</feature>